<dbReference type="HOGENOM" id="CLU_090896_0_0_2"/>
<organism evidence="1 2">
    <name type="scientific">Thermofilum pendens (strain DSM 2475 / Hrk 5)</name>
    <dbReference type="NCBI Taxonomy" id="368408"/>
    <lineage>
        <taxon>Archaea</taxon>
        <taxon>Thermoproteota</taxon>
        <taxon>Thermoprotei</taxon>
        <taxon>Thermofilales</taxon>
        <taxon>Thermofilaceae</taxon>
        <taxon>Thermofilum</taxon>
    </lineage>
</organism>
<keyword evidence="2" id="KW-1185">Reference proteome</keyword>
<evidence type="ECO:0000313" key="2">
    <source>
        <dbReference type="Proteomes" id="UP000000641"/>
    </source>
</evidence>
<dbReference type="eggNOG" id="arCOG09797">
    <property type="taxonomic scope" value="Archaea"/>
</dbReference>
<reference evidence="2" key="1">
    <citation type="journal article" date="2008" name="J. Bacteriol.">
        <title>Genome sequence of Thermofilum pendens reveals an exceptional loss of biosynthetic pathways without genome reduction.</title>
        <authorList>
            <person name="Anderson I."/>
            <person name="Rodriguez J."/>
            <person name="Susanti D."/>
            <person name="Porat I."/>
            <person name="Reich C."/>
            <person name="Ulrich L.E."/>
            <person name="Elkins J.G."/>
            <person name="Mavromatis K."/>
            <person name="Lykidis A."/>
            <person name="Kim E."/>
            <person name="Thompson L.S."/>
            <person name="Nolan M."/>
            <person name="Land M."/>
            <person name="Copeland A."/>
            <person name="Lapidus A."/>
            <person name="Lucas S."/>
            <person name="Detter C."/>
            <person name="Zhulin I.B."/>
            <person name="Olsen G.J."/>
            <person name="Whitman W."/>
            <person name="Mukhopadhyay B."/>
            <person name="Bristow J."/>
            <person name="Kyrpides N."/>
        </authorList>
    </citation>
    <scope>NUCLEOTIDE SEQUENCE [LARGE SCALE GENOMIC DNA]</scope>
    <source>
        <strain evidence="2">DSM 2475 / Hrk 5</strain>
    </source>
</reference>
<protein>
    <submittedName>
        <fullName evidence="1">Uncharacterized protein</fullName>
    </submittedName>
</protein>
<dbReference type="GeneID" id="4601418"/>
<dbReference type="RefSeq" id="WP_011752300.1">
    <property type="nucleotide sequence ID" value="NC_008698.1"/>
</dbReference>
<accession>A1RXV5</accession>
<gene>
    <name evidence="1" type="ordered locus">Tpen_0631</name>
</gene>
<proteinExistence type="predicted"/>
<dbReference type="Proteomes" id="UP000000641">
    <property type="component" value="Chromosome"/>
</dbReference>
<sequence>MALTTAFLGDDGLKYFLRLRWLYFRAGQEHIYLPTESPVFNARLAVELASEYVKFISLAMKCPKIKHFLFVGFGAPGKRSKKNGQKNNPFYAEVAGAQLHLVYISTKNHVYARIVVNDTPQGWYEKAIEEGWVVRTISMGDREYYQVTHASLMEHARYDAALRETLIAFAKAKAEQYPKAQSLVERLEKLGNQDS</sequence>
<dbReference type="EnsemblBacteria" id="ABL78035">
    <property type="protein sequence ID" value="ABL78035"/>
    <property type="gene ID" value="Tpen_0631"/>
</dbReference>
<dbReference type="EMBL" id="CP000505">
    <property type="protein sequence ID" value="ABL78035.1"/>
    <property type="molecule type" value="Genomic_DNA"/>
</dbReference>
<dbReference type="KEGG" id="tpe:Tpen_0631"/>
<dbReference type="AlphaFoldDB" id="A1RXV5"/>
<evidence type="ECO:0000313" key="1">
    <source>
        <dbReference type="EMBL" id="ABL78035.1"/>
    </source>
</evidence>
<name>A1RXV5_THEPD</name>
<dbReference type="STRING" id="368408.Tpen_0631"/>